<dbReference type="SUPFAM" id="SSF54001">
    <property type="entry name" value="Cysteine proteinases"/>
    <property type="match status" value="1"/>
</dbReference>
<sequence>MTSAKPAQPTRFNLLAVQPGDVIFVLGNPRDLAGKLRQTINIHGQRVLASMREDGQIDLQEKLPHYSHVMLGLGNGCIIHADGTSVAVEVFHDALHFDRGDAYSFKVYRKRGLKDSALSAVTQHAQAYFGQRYSFLTHLREQQPEDTTQFCSRLVAHAYREAGAPLNDQQDNKALPVDLYLACQGEDWEDVSASFIEDELAAPIQALFDDIDQAVLGSARLLGALHTLQHNHHEQAQAIEENLLAASQSYHEQALLVRRHPDQMNDMVADGICTVLGALDTLLEAARLPTLDTLVPPLVQDSARLPYVGIPMPAALQATRLERASLGVHTDYVRAEIGMYAILGRIVVDDERFAPFRAIDARHVDRFEAALQSPAAHQVLPAQPFAWAADARLRGDLQRISQFLLAACAGLALHRAQQQSAE</sequence>
<name>A0A562R5Z9_9BURK</name>
<proteinExistence type="predicted"/>
<dbReference type="EMBL" id="VLLB01000005">
    <property type="protein sequence ID" value="TWI64491.1"/>
    <property type="molecule type" value="Genomic_DNA"/>
</dbReference>
<keyword evidence="2" id="KW-1185">Reference proteome</keyword>
<dbReference type="Gene3D" id="3.90.1720.10">
    <property type="entry name" value="endopeptidase domain like (from Nostoc punctiforme)"/>
    <property type="match status" value="1"/>
</dbReference>
<evidence type="ECO:0000313" key="1">
    <source>
        <dbReference type="EMBL" id="TWI64491.1"/>
    </source>
</evidence>
<protein>
    <submittedName>
        <fullName evidence="1">Permuted papain-like amidase YaeF/Yiix C92 family enzyme</fullName>
    </submittedName>
</protein>
<evidence type="ECO:0000313" key="2">
    <source>
        <dbReference type="Proteomes" id="UP000318431"/>
    </source>
</evidence>
<reference evidence="1 2" key="1">
    <citation type="journal article" date="2015" name="Stand. Genomic Sci.">
        <title>Genomic Encyclopedia of Bacterial and Archaeal Type Strains, Phase III: the genomes of soil and plant-associated and newly described type strains.</title>
        <authorList>
            <person name="Whitman W.B."/>
            <person name="Woyke T."/>
            <person name="Klenk H.P."/>
            <person name="Zhou Y."/>
            <person name="Lilburn T.G."/>
            <person name="Beck B.J."/>
            <person name="De Vos P."/>
            <person name="Vandamme P."/>
            <person name="Eisen J.A."/>
            <person name="Garrity G."/>
            <person name="Hugenholtz P."/>
            <person name="Kyrpides N.C."/>
        </authorList>
    </citation>
    <scope>NUCLEOTIDE SEQUENCE [LARGE SCALE GENOMIC DNA]</scope>
    <source>
        <strain evidence="1 2">CGMCC 1.10822</strain>
    </source>
</reference>
<comment type="caution">
    <text evidence="1">The sequence shown here is derived from an EMBL/GenBank/DDBJ whole genome shotgun (WGS) entry which is preliminary data.</text>
</comment>
<accession>A0A562R5Z9</accession>
<dbReference type="OrthoDB" id="6534631at2"/>
<dbReference type="AlphaFoldDB" id="A0A562R5Z9"/>
<dbReference type="InterPro" id="IPR038765">
    <property type="entry name" value="Papain-like_cys_pep_sf"/>
</dbReference>
<gene>
    <name evidence="1" type="ORF">IP91_03262</name>
</gene>
<organism evidence="1 2">
    <name type="scientific">Pseudoduganella lurida</name>
    <dbReference type="NCBI Taxonomy" id="1036180"/>
    <lineage>
        <taxon>Bacteria</taxon>
        <taxon>Pseudomonadati</taxon>
        <taxon>Pseudomonadota</taxon>
        <taxon>Betaproteobacteria</taxon>
        <taxon>Burkholderiales</taxon>
        <taxon>Oxalobacteraceae</taxon>
        <taxon>Telluria group</taxon>
        <taxon>Pseudoduganella</taxon>
    </lineage>
</organism>
<dbReference type="Proteomes" id="UP000318431">
    <property type="component" value="Unassembled WGS sequence"/>
</dbReference>
<dbReference type="RefSeq" id="WP_158643163.1">
    <property type="nucleotide sequence ID" value="NZ_VLLB01000005.1"/>
</dbReference>